<dbReference type="InterPro" id="IPR036316">
    <property type="entry name" value="Pili_assmbl_chap_C_dom_sf"/>
</dbReference>
<keyword evidence="5" id="KW-0143">Chaperone</keyword>
<dbReference type="InterPro" id="IPR008962">
    <property type="entry name" value="PapD-like_sf"/>
</dbReference>
<evidence type="ECO:0000256" key="3">
    <source>
        <dbReference type="ARBA" id="ARBA00022729"/>
    </source>
</evidence>
<dbReference type="InterPro" id="IPR016147">
    <property type="entry name" value="Pili_assmbl_chaperone_N"/>
</dbReference>
<organism evidence="9 10">
    <name type="scientific">Chania multitudinisentens RB-25</name>
    <dbReference type="NCBI Taxonomy" id="1441930"/>
    <lineage>
        <taxon>Bacteria</taxon>
        <taxon>Pseudomonadati</taxon>
        <taxon>Pseudomonadota</taxon>
        <taxon>Gammaproteobacteria</taxon>
        <taxon>Enterobacterales</taxon>
        <taxon>Yersiniaceae</taxon>
        <taxon>Chania</taxon>
    </lineage>
</organism>
<dbReference type="SUPFAM" id="SSF49584">
    <property type="entry name" value="Periplasmic chaperone C-domain"/>
    <property type="match status" value="1"/>
</dbReference>
<keyword evidence="3 6" id="KW-0732">Signal</keyword>
<dbReference type="Pfam" id="PF00345">
    <property type="entry name" value="PapD_N"/>
    <property type="match status" value="1"/>
</dbReference>
<dbReference type="GO" id="GO:0071555">
    <property type="term" value="P:cell wall organization"/>
    <property type="evidence" value="ECO:0007669"/>
    <property type="project" value="InterPro"/>
</dbReference>
<dbReference type="HOGENOM" id="CLU_070768_2_2_6"/>
<feature type="domain" description="Pili assembly chaperone C-terminal" evidence="8">
    <location>
        <begin position="175"/>
        <end position="233"/>
    </location>
</feature>
<dbReference type="Pfam" id="PF02753">
    <property type="entry name" value="PapD_C"/>
    <property type="match status" value="1"/>
</dbReference>
<dbReference type="InterPro" id="IPR013783">
    <property type="entry name" value="Ig-like_fold"/>
</dbReference>
<feature type="signal peptide" evidence="6">
    <location>
        <begin position="1"/>
        <end position="22"/>
    </location>
</feature>
<reference evidence="9 10" key="1">
    <citation type="submission" date="2014-01" db="EMBL/GenBank/DDBJ databases">
        <title>Isolation of Serratia multitudinisentens RB-25 from Ex-Landfill site.</title>
        <authorList>
            <person name="Robson E.H.J."/>
        </authorList>
    </citation>
    <scope>NUCLEOTIDE SEQUENCE [LARGE SCALE GENOMIC DNA]</scope>
    <source>
        <strain evidence="9 10">RB-25</strain>
    </source>
</reference>
<dbReference type="InterPro" id="IPR050643">
    <property type="entry name" value="Periplasmic_pilus_chap"/>
</dbReference>
<evidence type="ECO:0000256" key="1">
    <source>
        <dbReference type="ARBA" id="ARBA00004418"/>
    </source>
</evidence>
<feature type="domain" description="Pili assembly chaperone N-terminal" evidence="7">
    <location>
        <begin position="29"/>
        <end position="153"/>
    </location>
</feature>
<keyword evidence="4" id="KW-0574">Periplasm</keyword>
<dbReference type="GO" id="GO:0030288">
    <property type="term" value="C:outer membrane-bounded periplasmic space"/>
    <property type="evidence" value="ECO:0007669"/>
    <property type="project" value="InterPro"/>
</dbReference>
<dbReference type="PROSITE" id="PS51257">
    <property type="entry name" value="PROKAR_LIPOPROTEIN"/>
    <property type="match status" value="1"/>
</dbReference>
<evidence type="ECO:0000259" key="8">
    <source>
        <dbReference type="Pfam" id="PF02753"/>
    </source>
</evidence>
<dbReference type="InterPro" id="IPR001829">
    <property type="entry name" value="Pili_assmbl_chaperone_bac"/>
</dbReference>
<evidence type="ECO:0000313" key="10">
    <source>
        <dbReference type="Proteomes" id="UP000019030"/>
    </source>
</evidence>
<accession>W0LH68</accession>
<keyword evidence="10" id="KW-1185">Reference proteome</keyword>
<dbReference type="STRING" id="1441930.Z042_20545"/>
<evidence type="ECO:0000259" key="7">
    <source>
        <dbReference type="Pfam" id="PF00345"/>
    </source>
</evidence>
<dbReference type="eggNOG" id="COG3121">
    <property type="taxonomic scope" value="Bacteria"/>
</dbReference>
<evidence type="ECO:0000256" key="2">
    <source>
        <dbReference type="ARBA" id="ARBA00007399"/>
    </source>
</evidence>
<gene>
    <name evidence="9" type="ORF">Z042_20545</name>
</gene>
<evidence type="ECO:0000313" key="9">
    <source>
        <dbReference type="EMBL" id="AHG21729.1"/>
    </source>
</evidence>
<protein>
    <recommendedName>
        <fullName evidence="11">Fimbrial chaperone protein</fullName>
    </recommendedName>
</protein>
<dbReference type="PRINTS" id="PR00969">
    <property type="entry name" value="CHAPERONPILI"/>
</dbReference>
<sequence>MNIKYFSGLLAAVLLSCPLVQAAPQERSGISLSQTRVVFDAKATSTTVGIRNYSDRPWLIRAQVMTAPGGTQSAPFMVTPPLFRLEPNSQSTVRILRQGTDVLPTDRESVFYLSFLAIPSSSKPDSDTASAVSAQVTVGIDTVIKLFYRPSGLALTPQDAAAKLTVRLQDNEVEVNNPTPYYQTLISFSLDGKPVAVREAGSMIAPFTSQRYPASGQPRQASWSVINDYGGISPSYQATISHGEAP</sequence>
<dbReference type="Gene3D" id="2.60.40.10">
    <property type="entry name" value="Immunoglobulins"/>
    <property type="match status" value="2"/>
</dbReference>
<evidence type="ECO:0008006" key="11">
    <source>
        <dbReference type="Google" id="ProtNLM"/>
    </source>
</evidence>
<proteinExistence type="inferred from homology"/>
<comment type="similarity">
    <text evidence="2">Belongs to the periplasmic pilus chaperone family.</text>
</comment>
<dbReference type="AlphaFoldDB" id="W0LH68"/>
<dbReference type="PATRIC" id="fig|1441930.4.peg.4055"/>
<dbReference type="RefSeq" id="WP_024911663.1">
    <property type="nucleotide sequence ID" value="NZ_CP007044.2"/>
</dbReference>
<dbReference type="InterPro" id="IPR016148">
    <property type="entry name" value="Pili_assmbl_chaperone_C"/>
</dbReference>
<reference evidence="9 10" key="2">
    <citation type="submission" date="2015-03" db="EMBL/GenBank/DDBJ databases">
        <authorList>
            <person name="Chan K.-G."/>
        </authorList>
    </citation>
    <scope>NUCLEOTIDE SEQUENCE [LARGE SCALE GENOMIC DNA]</scope>
    <source>
        <strain evidence="9 10">RB-25</strain>
    </source>
</reference>
<dbReference type="KEGG" id="sfo:Z042_20545"/>
<dbReference type="PANTHER" id="PTHR30251">
    <property type="entry name" value="PILUS ASSEMBLY CHAPERONE"/>
    <property type="match status" value="1"/>
</dbReference>
<name>W0LH68_9GAMM</name>
<evidence type="ECO:0000256" key="4">
    <source>
        <dbReference type="ARBA" id="ARBA00022764"/>
    </source>
</evidence>
<evidence type="ECO:0000256" key="6">
    <source>
        <dbReference type="SAM" id="SignalP"/>
    </source>
</evidence>
<dbReference type="Proteomes" id="UP000019030">
    <property type="component" value="Chromosome"/>
</dbReference>
<dbReference type="EMBL" id="CP007044">
    <property type="protein sequence ID" value="AHG21729.1"/>
    <property type="molecule type" value="Genomic_DNA"/>
</dbReference>
<feature type="chain" id="PRO_5004792549" description="Fimbrial chaperone protein" evidence="6">
    <location>
        <begin position="23"/>
        <end position="246"/>
    </location>
</feature>
<evidence type="ECO:0000256" key="5">
    <source>
        <dbReference type="ARBA" id="ARBA00023186"/>
    </source>
</evidence>
<dbReference type="SUPFAM" id="SSF49354">
    <property type="entry name" value="PapD-like"/>
    <property type="match status" value="1"/>
</dbReference>
<dbReference type="PANTHER" id="PTHR30251:SF0">
    <property type="entry name" value="FIMBRIAL CHAPERONE PROTEIN ELFD-RELATED"/>
    <property type="match status" value="1"/>
</dbReference>
<dbReference type="OrthoDB" id="9131059at2"/>
<comment type="subcellular location">
    <subcellularLocation>
        <location evidence="1">Periplasm</location>
    </subcellularLocation>
</comment>